<dbReference type="InterPro" id="IPR026968">
    <property type="entry name" value="PcaD/CatD"/>
</dbReference>
<dbReference type="Proteomes" id="UP000295497">
    <property type="component" value="Chromosome"/>
</dbReference>
<keyword evidence="2" id="KW-0378">Hydrolase</keyword>
<dbReference type="Gene3D" id="3.40.50.1820">
    <property type="entry name" value="alpha/beta hydrolase"/>
    <property type="match status" value="1"/>
</dbReference>
<protein>
    <submittedName>
        <fullName evidence="2">3-oxoadipate enol-lactonase</fullName>
        <ecNumber evidence="2">3.1.1.24</ecNumber>
    </submittedName>
</protein>
<dbReference type="InterPro" id="IPR000073">
    <property type="entry name" value="AB_hydrolase_1"/>
</dbReference>
<name>A0A4P2R284_SORCE</name>
<dbReference type="PANTHER" id="PTHR43433">
    <property type="entry name" value="HYDROLASE, ALPHA/BETA FOLD FAMILY PROTEIN"/>
    <property type="match status" value="1"/>
</dbReference>
<dbReference type="SUPFAM" id="SSF53474">
    <property type="entry name" value="alpha/beta-Hydrolases"/>
    <property type="match status" value="1"/>
</dbReference>
<dbReference type="GO" id="GO:0042952">
    <property type="term" value="P:beta-ketoadipate pathway"/>
    <property type="evidence" value="ECO:0007669"/>
    <property type="project" value="InterPro"/>
</dbReference>
<dbReference type="AlphaFoldDB" id="A0A4P2R284"/>
<dbReference type="InterPro" id="IPR029058">
    <property type="entry name" value="AB_hydrolase_fold"/>
</dbReference>
<gene>
    <name evidence="2" type="primary">pcaD</name>
    <name evidence="2" type="ORF">SOCE836_089830</name>
</gene>
<proteinExistence type="predicted"/>
<accession>A0A4P2R284</accession>
<dbReference type="NCBIfam" id="TIGR02427">
    <property type="entry name" value="protocat_pcaD"/>
    <property type="match status" value="1"/>
</dbReference>
<evidence type="ECO:0000259" key="1">
    <source>
        <dbReference type="Pfam" id="PF00561"/>
    </source>
</evidence>
<dbReference type="EC" id="3.1.1.24" evidence="2"/>
<evidence type="ECO:0000313" key="2">
    <source>
        <dbReference type="EMBL" id="AUX36768.1"/>
    </source>
</evidence>
<dbReference type="RefSeq" id="WP_207217630.1">
    <property type="nucleotide sequence ID" value="NZ_CP012672.1"/>
</dbReference>
<dbReference type="PANTHER" id="PTHR43433:SF5">
    <property type="entry name" value="AB HYDROLASE-1 DOMAIN-CONTAINING PROTEIN"/>
    <property type="match status" value="1"/>
</dbReference>
<evidence type="ECO:0000313" key="3">
    <source>
        <dbReference type="Proteomes" id="UP000295497"/>
    </source>
</evidence>
<organism evidence="2 3">
    <name type="scientific">Sorangium cellulosum</name>
    <name type="common">Polyangium cellulosum</name>
    <dbReference type="NCBI Taxonomy" id="56"/>
    <lineage>
        <taxon>Bacteria</taxon>
        <taxon>Pseudomonadati</taxon>
        <taxon>Myxococcota</taxon>
        <taxon>Polyangia</taxon>
        <taxon>Polyangiales</taxon>
        <taxon>Polyangiaceae</taxon>
        <taxon>Sorangium</taxon>
    </lineage>
</organism>
<dbReference type="Pfam" id="PF00561">
    <property type="entry name" value="Abhydrolase_1"/>
    <property type="match status" value="1"/>
</dbReference>
<dbReference type="InterPro" id="IPR050471">
    <property type="entry name" value="AB_hydrolase"/>
</dbReference>
<dbReference type="PRINTS" id="PR00111">
    <property type="entry name" value="ABHYDROLASE"/>
</dbReference>
<dbReference type="GO" id="GO:0047570">
    <property type="term" value="F:3-oxoadipate enol-lactonase activity"/>
    <property type="evidence" value="ECO:0007669"/>
    <property type="project" value="UniProtKB-EC"/>
</dbReference>
<sequence length="257" mass="27429">MIDVVGAELHCRLDGPADAPVVMLANSLGTALGMWDSQVPALTRRFRALRYDMRGHGASSVPDAPFDIERLGRDAVALLDALELPRVHFCGLSLGGAVGIWLGAHAPDRLHKLVLCNTAAAFGPPSLWDARVEAVASGGMAAIAEAVLDRWFTAEFRQRDPAAVERVRQMLLTTRPEGYIPACAAVRDADQRTSVAEVRAPTLVIAGARDSATPPSEGRWLAEHIAGARYVELPAAHLSNIEATPLFNESVLGFIAA</sequence>
<feature type="domain" description="AB hydrolase-1" evidence="1">
    <location>
        <begin position="20"/>
        <end position="243"/>
    </location>
</feature>
<dbReference type="EMBL" id="CP012672">
    <property type="protein sequence ID" value="AUX36768.1"/>
    <property type="molecule type" value="Genomic_DNA"/>
</dbReference>
<reference evidence="2 3" key="1">
    <citation type="submission" date="2015-09" db="EMBL/GenBank/DDBJ databases">
        <title>Sorangium comparison.</title>
        <authorList>
            <person name="Zaburannyi N."/>
            <person name="Bunk B."/>
            <person name="Overmann J."/>
            <person name="Mueller R."/>
        </authorList>
    </citation>
    <scope>NUCLEOTIDE SEQUENCE [LARGE SCALE GENOMIC DNA]</scope>
    <source>
        <strain evidence="2 3">So ce836</strain>
    </source>
</reference>